<dbReference type="Gene3D" id="3.40.50.410">
    <property type="entry name" value="von Willebrand factor, type A domain"/>
    <property type="match status" value="1"/>
</dbReference>
<protein>
    <submittedName>
        <fullName evidence="1">Uncharacterized protein</fullName>
    </submittedName>
</protein>
<proteinExistence type="predicted"/>
<keyword evidence="2" id="KW-1185">Reference proteome</keyword>
<feature type="non-terminal residue" evidence="1">
    <location>
        <position position="93"/>
    </location>
</feature>
<organism evidence="1 2">
    <name type="scientific">Gregarina niphandrodes</name>
    <name type="common">Septate eugregarine</name>
    <dbReference type="NCBI Taxonomy" id="110365"/>
    <lineage>
        <taxon>Eukaryota</taxon>
        <taxon>Sar</taxon>
        <taxon>Alveolata</taxon>
        <taxon>Apicomplexa</taxon>
        <taxon>Conoidasida</taxon>
        <taxon>Gregarinasina</taxon>
        <taxon>Eugregarinorida</taxon>
        <taxon>Gregarinidae</taxon>
        <taxon>Gregarina</taxon>
    </lineage>
</organism>
<name>A0A023B0P4_GRENI</name>
<gene>
    <name evidence="1" type="ORF">GNI_138080</name>
</gene>
<evidence type="ECO:0000313" key="2">
    <source>
        <dbReference type="Proteomes" id="UP000019763"/>
    </source>
</evidence>
<dbReference type="VEuPathDB" id="CryptoDB:GNI_138080"/>
<dbReference type="InterPro" id="IPR036465">
    <property type="entry name" value="vWFA_dom_sf"/>
</dbReference>
<dbReference type="OrthoDB" id="301415at2759"/>
<dbReference type="Proteomes" id="UP000019763">
    <property type="component" value="Unassembled WGS sequence"/>
</dbReference>
<dbReference type="GeneID" id="22914901"/>
<dbReference type="AlphaFoldDB" id="A0A023B0P4"/>
<sequence>MPTFPDDIANISITDQCRVYDYHTMAQAAAVLKAYNINVVVLVPQVETNAVERWTEFSTTYMGQPASFLQYIQADSSDIVEVVVKAMAEVSDY</sequence>
<reference evidence="1" key="1">
    <citation type="submission" date="2013-12" db="EMBL/GenBank/DDBJ databases">
        <authorList>
            <person name="Omoto C.K."/>
            <person name="Sibley D."/>
            <person name="Venepally P."/>
            <person name="Hadjithomas M."/>
            <person name="Karamycheva S."/>
            <person name="Brunk B."/>
            <person name="Roos D."/>
            <person name="Caler E."/>
            <person name="Lorenzi H."/>
        </authorList>
    </citation>
    <scope>NUCLEOTIDE SEQUENCE</scope>
</reference>
<accession>A0A023B0P4</accession>
<evidence type="ECO:0000313" key="1">
    <source>
        <dbReference type="EMBL" id="EZG45532.1"/>
    </source>
</evidence>
<dbReference type="EMBL" id="AFNH02001021">
    <property type="protein sequence ID" value="EZG45532.1"/>
    <property type="molecule type" value="Genomic_DNA"/>
</dbReference>
<comment type="caution">
    <text evidence="1">The sequence shown here is derived from an EMBL/GenBank/DDBJ whole genome shotgun (WGS) entry which is preliminary data.</text>
</comment>
<dbReference type="RefSeq" id="XP_011132477.1">
    <property type="nucleotide sequence ID" value="XM_011134175.1"/>
</dbReference>